<dbReference type="KEGG" id="eps:L0Y14_06130"/>
<evidence type="ECO:0000313" key="1">
    <source>
        <dbReference type="EMBL" id="USF88804.1"/>
    </source>
</evidence>
<dbReference type="RefSeq" id="WP_251859280.1">
    <property type="nucleotide sequence ID" value="NZ_CP090569.1"/>
</dbReference>
<proteinExistence type="predicted"/>
<accession>A0A9J7A1K2</accession>
<gene>
    <name evidence="1" type="ORF">L0Y14_06130</name>
</gene>
<sequence length="208" mass="23479">MKAIYWPNPLLIQINRVNVLSKIGDALGLTDNILSFQPIAALIGPGTTLAHTATGISVAVLVLNLIINIINWINAWEAGDRLYGFRAVAYTITAWAFDETIPSSSNRYLKRAKEKTGAYADCFAFLGEEEKRWHKAWKEASNAAVKRLDKLANDELMGRKSTLKKYLRFISNDNKEDLCSAVLKGMEKKLDDYQAELMRHGYDIKYPH</sequence>
<protein>
    <submittedName>
        <fullName evidence="1">Uncharacterized protein</fullName>
    </submittedName>
</protein>
<dbReference type="Proteomes" id="UP001056649">
    <property type="component" value="Chromosome"/>
</dbReference>
<dbReference type="EMBL" id="CP090569">
    <property type="protein sequence ID" value="USF88804.1"/>
    <property type="molecule type" value="Genomic_DNA"/>
</dbReference>
<keyword evidence="2" id="KW-1185">Reference proteome</keyword>
<name>A0A9J7A1K2_9GAMM</name>
<dbReference type="AlphaFoldDB" id="A0A9J7A1K2"/>
<organism evidence="1 2">
    <name type="scientific">Candidatus Endoriftia persephonae</name>
    <dbReference type="NCBI Taxonomy" id="393765"/>
    <lineage>
        <taxon>Bacteria</taxon>
        <taxon>Pseudomonadati</taxon>
        <taxon>Pseudomonadota</taxon>
        <taxon>Gammaproteobacteria</taxon>
        <taxon>Chromatiales</taxon>
        <taxon>Sedimenticolaceae</taxon>
        <taxon>Candidatus Endoriftia</taxon>
    </lineage>
</organism>
<evidence type="ECO:0000313" key="2">
    <source>
        <dbReference type="Proteomes" id="UP001056649"/>
    </source>
</evidence>
<reference evidence="1" key="1">
    <citation type="journal article" date="2022" name="Mol. Ecol. Resour.">
        <title>The complete and closed genome of the facultative generalist Candidatus Endoriftia persephone from deep-sea hydrothermal vents.</title>
        <authorList>
            <person name="de Oliveira A.L."/>
            <person name="Srivastava A."/>
            <person name="Espada-Hinojosa S."/>
            <person name="Bright M."/>
        </authorList>
    </citation>
    <scope>NUCLEOTIDE SEQUENCE</scope>
    <source>
        <strain evidence="1">Tica-EPR-9o50.N</strain>
    </source>
</reference>